<organism evidence="3 4">
    <name type="scientific">Rhodopirellula halodulae</name>
    <dbReference type="NCBI Taxonomy" id="2894198"/>
    <lineage>
        <taxon>Bacteria</taxon>
        <taxon>Pseudomonadati</taxon>
        <taxon>Planctomycetota</taxon>
        <taxon>Planctomycetia</taxon>
        <taxon>Pirellulales</taxon>
        <taxon>Pirellulaceae</taxon>
        <taxon>Rhodopirellula</taxon>
    </lineage>
</organism>
<reference evidence="3" key="1">
    <citation type="submission" date="2021-11" db="EMBL/GenBank/DDBJ databases">
        <title>Genome sequence.</title>
        <authorList>
            <person name="Sun Q."/>
        </authorList>
    </citation>
    <scope>NUCLEOTIDE SEQUENCE</scope>
    <source>
        <strain evidence="3">JC740</strain>
    </source>
</reference>
<proteinExistence type="predicted"/>
<comment type="caution">
    <text evidence="3">The sequence shown here is derived from an EMBL/GenBank/DDBJ whole genome shotgun (WGS) entry which is preliminary data.</text>
</comment>
<protein>
    <submittedName>
        <fullName evidence="3">HlyD family efflux transporter periplasmic adaptor subunit</fullName>
    </submittedName>
</protein>
<name>A0ABS8NI96_9BACT</name>
<evidence type="ECO:0000256" key="1">
    <source>
        <dbReference type="SAM" id="Coils"/>
    </source>
</evidence>
<keyword evidence="1" id="KW-0175">Coiled coil</keyword>
<gene>
    <name evidence="3" type="ORF">LOC71_13450</name>
</gene>
<dbReference type="PANTHER" id="PTHR30469">
    <property type="entry name" value="MULTIDRUG RESISTANCE PROTEIN MDTA"/>
    <property type="match status" value="1"/>
</dbReference>
<feature type="coiled-coil region" evidence="1">
    <location>
        <begin position="161"/>
        <end position="195"/>
    </location>
</feature>
<accession>A0ABS8NI96</accession>
<evidence type="ECO:0000313" key="3">
    <source>
        <dbReference type="EMBL" id="MCC9643285.1"/>
    </source>
</evidence>
<dbReference type="RefSeq" id="WP_230274228.1">
    <property type="nucleotide sequence ID" value="NZ_JAJKFW010000023.1"/>
</dbReference>
<sequence length="332" mass="36427">MSIFAKTRSTNRWFTSLVSAALFGTCLLATPLVAQELLPPGTPETQSSADVSIAAFEIPSAQAILISDVTLSAPIAGRVASVLVEEGSVVRPRKLLVQLDDSRAKAELNAAKAAERAAELQSNSDVDRRYAERTLEVRVRELEQSLLANESFEGSVTATEIDRLKLVIDQAELSIEQAERERKMLEAQLGEKQSLVELAELRMREHRVESSLDGRVAELSITEGQWVEAGAPLVRLISLNPIRISGFVNGRQHGQELVGRKVEFELDAAKGSTEATVLRGEVSFVSDELNPVNGQVRMWADLKNPEQHVRPGMRGTLRVLASDKENALQEQK</sequence>
<dbReference type="Gene3D" id="2.40.50.100">
    <property type="match status" value="1"/>
</dbReference>
<dbReference type="SUPFAM" id="SSF111369">
    <property type="entry name" value="HlyD-like secretion proteins"/>
    <property type="match status" value="2"/>
</dbReference>
<keyword evidence="4" id="KW-1185">Reference proteome</keyword>
<dbReference type="Gene3D" id="1.10.287.470">
    <property type="entry name" value="Helix hairpin bin"/>
    <property type="match status" value="1"/>
</dbReference>
<dbReference type="Proteomes" id="UP001430306">
    <property type="component" value="Unassembled WGS sequence"/>
</dbReference>
<dbReference type="Pfam" id="PF25917">
    <property type="entry name" value="BSH_RND"/>
    <property type="match status" value="1"/>
</dbReference>
<dbReference type="InterPro" id="IPR058625">
    <property type="entry name" value="MdtA-like_BSH"/>
</dbReference>
<feature type="coiled-coil region" evidence="1">
    <location>
        <begin position="96"/>
        <end position="123"/>
    </location>
</feature>
<evidence type="ECO:0000313" key="4">
    <source>
        <dbReference type="Proteomes" id="UP001430306"/>
    </source>
</evidence>
<dbReference type="EMBL" id="JAJKFW010000023">
    <property type="protein sequence ID" value="MCC9643285.1"/>
    <property type="molecule type" value="Genomic_DNA"/>
</dbReference>
<dbReference type="Gene3D" id="2.40.30.170">
    <property type="match status" value="1"/>
</dbReference>
<feature type="domain" description="Multidrug resistance protein MdtA-like barrel-sandwich hybrid" evidence="2">
    <location>
        <begin position="69"/>
        <end position="232"/>
    </location>
</feature>
<evidence type="ECO:0000259" key="2">
    <source>
        <dbReference type="Pfam" id="PF25917"/>
    </source>
</evidence>